<sequence length="229" mass="25058">MCTCRDGIVTCTKLWCGWSACVIEGPTSCPNGQQCKEAAMHTCLKPPCKSTAWCQPVFGDHDHGCQANSTVVGPFNARVPFKVQRSHLLLGTQIQLLCSELRVASDLRDLSWKLPLIIISCDNANESSNIVQVCISTDEAGGTEGAELVVAAASVVRRLSCRWDGVLSCAPSQGKLVVLLNRWFVIPVMVTFGLLGMLRWRCTRTRVCGSGFDQCCGLLKRVELPRFPR</sequence>
<keyword evidence="1" id="KW-0812">Transmembrane</keyword>
<proteinExistence type="predicted"/>
<keyword evidence="1" id="KW-0472">Membrane</keyword>
<dbReference type="AlphaFoldDB" id="A0A8C4QK14"/>
<dbReference type="Proteomes" id="UP000694388">
    <property type="component" value="Unplaced"/>
</dbReference>
<dbReference type="InterPro" id="IPR056986">
    <property type="entry name" value="JAG1_1/2_dom"/>
</dbReference>
<protein>
    <recommendedName>
        <fullName evidence="2">Protein jagged-1/2 predicted ferredoxin-like domain-containing protein</fullName>
    </recommendedName>
</protein>
<dbReference type="Ensembl" id="ENSEBUT00000017200.1">
    <property type="protein sequence ID" value="ENSEBUP00000016624.1"/>
    <property type="gene ID" value="ENSEBUG00000010433.1"/>
</dbReference>
<keyword evidence="1" id="KW-1133">Transmembrane helix</keyword>
<name>A0A8C4QK14_EPTBU</name>
<evidence type="ECO:0000313" key="3">
    <source>
        <dbReference type="Ensembl" id="ENSEBUP00000016624.1"/>
    </source>
</evidence>
<keyword evidence="4" id="KW-1185">Reference proteome</keyword>
<evidence type="ECO:0000259" key="2">
    <source>
        <dbReference type="Pfam" id="PF23575"/>
    </source>
</evidence>
<evidence type="ECO:0000313" key="4">
    <source>
        <dbReference type="Proteomes" id="UP000694388"/>
    </source>
</evidence>
<feature type="domain" description="Protein jagged-1/2 predicted ferredoxin-like" evidence="2">
    <location>
        <begin position="65"/>
        <end position="159"/>
    </location>
</feature>
<dbReference type="Pfam" id="PF23575">
    <property type="entry name" value="JAG1"/>
    <property type="match status" value="1"/>
</dbReference>
<dbReference type="InterPro" id="IPR026219">
    <property type="entry name" value="Jagged/Serrate"/>
</dbReference>
<dbReference type="PRINTS" id="PR02059">
    <property type="entry name" value="JAGGEDFAMILY"/>
</dbReference>
<organism evidence="3 4">
    <name type="scientific">Eptatretus burgeri</name>
    <name type="common">Inshore hagfish</name>
    <dbReference type="NCBI Taxonomy" id="7764"/>
    <lineage>
        <taxon>Eukaryota</taxon>
        <taxon>Metazoa</taxon>
        <taxon>Chordata</taxon>
        <taxon>Craniata</taxon>
        <taxon>Vertebrata</taxon>
        <taxon>Cyclostomata</taxon>
        <taxon>Myxini</taxon>
        <taxon>Myxiniformes</taxon>
        <taxon>Myxinidae</taxon>
        <taxon>Eptatretinae</taxon>
        <taxon>Eptatretus</taxon>
    </lineage>
</organism>
<dbReference type="GO" id="GO:0007219">
    <property type="term" value="P:Notch signaling pathway"/>
    <property type="evidence" value="ECO:0007669"/>
    <property type="project" value="InterPro"/>
</dbReference>
<reference evidence="3" key="2">
    <citation type="submission" date="2025-09" db="UniProtKB">
        <authorList>
            <consortium name="Ensembl"/>
        </authorList>
    </citation>
    <scope>IDENTIFICATION</scope>
</reference>
<dbReference type="GO" id="GO:0005112">
    <property type="term" value="F:Notch binding"/>
    <property type="evidence" value="ECO:0007669"/>
    <property type="project" value="InterPro"/>
</dbReference>
<accession>A0A8C4QK14</accession>
<feature type="transmembrane region" description="Helical" evidence="1">
    <location>
        <begin position="176"/>
        <end position="198"/>
    </location>
</feature>
<reference evidence="3" key="1">
    <citation type="submission" date="2025-08" db="UniProtKB">
        <authorList>
            <consortium name="Ensembl"/>
        </authorList>
    </citation>
    <scope>IDENTIFICATION</scope>
</reference>
<evidence type="ECO:0000256" key="1">
    <source>
        <dbReference type="SAM" id="Phobius"/>
    </source>
</evidence>